<evidence type="ECO:0000256" key="8">
    <source>
        <dbReference type="ARBA" id="ARBA00022755"/>
    </source>
</evidence>
<dbReference type="Gene3D" id="3.90.600.10">
    <property type="entry name" value="Phosphoribosylglycinamide synthetase, C-terminal domain"/>
    <property type="match status" value="1"/>
</dbReference>
<dbReference type="InterPro" id="IPR013815">
    <property type="entry name" value="ATP_grasp_subdomain_1"/>
</dbReference>
<dbReference type="GO" id="GO:0005524">
    <property type="term" value="F:ATP binding"/>
    <property type="evidence" value="ECO:0007669"/>
    <property type="project" value="UniProtKB-UniRule"/>
</dbReference>
<keyword evidence="9 15" id="KW-0067">ATP-binding</keyword>
<comment type="pathway">
    <text evidence="3 14">Purine metabolism; IMP biosynthesis via de novo pathway; N(1)-(5-phospho-D-ribosyl)glycinamide from 5-phospho-alpha-D-ribose 1-diphosphate: step 2/2.</text>
</comment>
<dbReference type="SMART" id="SM01209">
    <property type="entry name" value="GARS_A"/>
    <property type="match status" value="1"/>
</dbReference>
<evidence type="ECO:0000256" key="15">
    <source>
        <dbReference type="PROSITE-ProRule" id="PRU00409"/>
    </source>
</evidence>
<dbReference type="GO" id="GO:0006189">
    <property type="term" value="P:'de novo' IMP biosynthetic process"/>
    <property type="evidence" value="ECO:0007669"/>
    <property type="project" value="UniProtKB-UniRule"/>
</dbReference>
<dbReference type="HAMAP" id="MF_00138">
    <property type="entry name" value="GARS"/>
    <property type="match status" value="1"/>
</dbReference>
<dbReference type="InterPro" id="IPR016185">
    <property type="entry name" value="PreATP-grasp_dom_sf"/>
</dbReference>
<evidence type="ECO:0000256" key="5">
    <source>
        <dbReference type="ARBA" id="ARBA00022598"/>
    </source>
</evidence>
<dbReference type="SUPFAM" id="SSF52440">
    <property type="entry name" value="PreATP-grasp domain"/>
    <property type="match status" value="1"/>
</dbReference>
<evidence type="ECO:0000256" key="1">
    <source>
        <dbReference type="ARBA" id="ARBA00001936"/>
    </source>
</evidence>
<dbReference type="InterPro" id="IPR000115">
    <property type="entry name" value="PRibGlycinamide_synth"/>
</dbReference>
<accession>A0A2T4Z6G2</accession>
<comment type="cofactor">
    <cofactor evidence="1">
        <name>Mn(2+)</name>
        <dbReference type="ChEBI" id="CHEBI:29035"/>
    </cofactor>
</comment>
<evidence type="ECO:0000256" key="4">
    <source>
        <dbReference type="ARBA" id="ARBA00013255"/>
    </source>
</evidence>
<dbReference type="Proteomes" id="UP000241639">
    <property type="component" value="Unassembled WGS sequence"/>
</dbReference>
<keyword evidence="10" id="KW-0464">Manganese</keyword>
<proteinExistence type="inferred from homology"/>
<dbReference type="SUPFAM" id="SSF51246">
    <property type="entry name" value="Rudiment single hybrid motif"/>
    <property type="match status" value="1"/>
</dbReference>
<evidence type="ECO:0000256" key="6">
    <source>
        <dbReference type="ARBA" id="ARBA00022723"/>
    </source>
</evidence>
<evidence type="ECO:0000256" key="2">
    <source>
        <dbReference type="ARBA" id="ARBA00001946"/>
    </source>
</evidence>
<evidence type="ECO:0000259" key="16">
    <source>
        <dbReference type="PROSITE" id="PS50975"/>
    </source>
</evidence>
<dbReference type="PROSITE" id="PS50975">
    <property type="entry name" value="ATP_GRASP"/>
    <property type="match status" value="1"/>
</dbReference>
<reference evidence="17 18" key="1">
    <citation type="submission" date="2018-04" db="EMBL/GenBank/DDBJ databases">
        <title>Genomic Encyclopedia of Archaeal and Bacterial Type Strains, Phase II (KMG-II): from individual species to whole genera.</title>
        <authorList>
            <person name="Goeker M."/>
        </authorList>
    </citation>
    <scope>NUCLEOTIDE SEQUENCE [LARGE SCALE GENOMIC DNA]</scope>
    <source>
        <strain evidence="17 18">DSM 45169</strain>
    </source>
</reference>
<dbReference type="GO" id="GO:0004637">
    <property type="term" value="F:phosphoribosylamine-glycine ligase activity"/>
    <property type="evidence" value="ECO:0007669"/>
    <property type="project" value="UniProtKB-UniRule"/>
</dbReference>
<dbReference type="FunFam" id="3.30.1490.20:FF:000006">
    <property type="entry name" value="phosphoribosylamine--glycine ligase, chloroplastic-like"/>
    <property type="match status" value="1"/>
</dbReference>
<dbReference type="RefSeq" id="WP_107724373.1">
    <property type="nucleotide sequence ID" value="NZ_PZZP01000001.1"/>
</dbReference>
<dbReference type="InterPro" id="IPR020560">
    <property type="entry name" value="PRibGlycinamide_synth_C-dom"/>
</dbReference>
<dbReference type="UniPathway" id="UPA00074">
    <property type="reaction ID" value="UER00125"/>
</dbReference>
<comment type="catalytic activity">
    <reaction evidence="14">
        <text>5-phospho-beta-D-ribosylamine + glycine + ATP = N(1)-(5-phospho-beta-D-ribosyl)glycinamide + ADP + phosphate + H(+)</text>
        <dbReference type="Rhea" id="RHEA:17453"/>
        <dbReference type="ChEBI" id="CHEBI:15378"/>
        <dbReference type="ChEBI" id="CHEBI:30616"/>
        <dbReference type="ChEBI" id="CHEBI:43474"/>
        <dbReference type="ChEBI" id="CHEBI:57305"/>
        <dbReference type="ChEBI" id="CHEBI:58681"/>
        <dbReference type="ChEBI" id="CHEBI:143788"/>
        <dbReference type="ChEBI" id="CHEBI:456216"/>
        <dbReference type="EC" id="6.3.4.13"/>
    </reaction>
</comment>
<gene>
    <name evidence="14" type="primary">purD</name>
    <name evidence="17" type="ORF">C8J48_0019</name>
</gene>
<dbReference type="InterPro" id="IPR037123">
    <property type="entry name" value="PRibGlycinamide_synth_C_sf"/>
</dbReference>
<dbReference type="Pfam" id="PF01071">
    <property type="entry name" value="GARS_A"/>
    <property type="match status" value="1"/>
</dbReference>
<dbReference type="InterPro" id="IPR020561">
    <property type="entry name" value="PRibGlycinamid_synth_ATP-grasp"/>
</dbReference>
<protein>
    <recommendedName>
        <fullName evidence="4 14">Phosphoribosylamine--glycine ligase</fullName>
        <ecNumber evidence="4 14">6.3.4.13</ecNumber>
    </recommendedName>
    <alternativeName>
        <fullName evidence="14">GARS</fullName>
    </alternativeName>
    <alternativeName>
        <fullName evidence="12 14">Glycinamide ribonucleotide synthetase</fullName>
    </alternativeName>
    <alternativeName>
        <fullName evidence="13 14">Phosphoribosylglycinamide synthetase</fullName>
    </alternativeName>
</protein>
<dbReference type="Gene3D" id="3.40.50.20">
    <property type="match status" value="1"/>
</dbReference>
<dbReference type="NCBIfam" id="TIGR00877">
    <property type="entry name" value="purD"/>
    <property type="match status" value="1"/>
</dbReference>
<keyword evidence="8 14" id="KW-0658">Purine biosynthesis</keyword>
<dbReference type="SUPFAM" id="SSF56059">
    <property type="entry name" value="Glutathione synthetase ATP-binding domain-like"/>
    <property type="match status" value="1"/>
</dbReference>
<organism evidence="17 18">
    <name type="scientific">Desmospora activa DSM 45169</name>
    <dbReference type="NCBI Taxonomy" id="1121389"/>
    <lineage>
        <taxon>Bacteria</taxon>
        <taxon>Bacillati</taxon>
        <taxon>Bacillota</taxon>
        <taxon>Bacilli</taxon>
        <taxon>Bacillales</taxon>
        <taxon>Thermoactinomycetaceae</taxon>
        <taxon>Desmospora</taxon>
    </lineage>
</organism>
<keyword evidence="5 14" id="KW-0436">Ligase</keyword>
<dbReference type="InterPro" id="IPR020562">
    <property type="entry name" value="PRibGlycinamide_synth_N"/>
</dbReference>
<comment type="similarity">
    <text evidence="11 14">Belongs to the GARS family.</text>
</comment>
<evidence type="ECO:0000256" key="9">
    <source>
        <dbReference type="ARBA" id="ARBA00022840"/>
    </source>
</evidence>
<keyword evidence="7 15" id="KW-0547">Nucleotide-binding</keyword>
<dbReference type="GO" id="GO:0009113">
    <property type="term" value="P:purine nucleobase biosynthetic process"/>
    <property type="evidence" value="ECO:0007669"/>
    <property type="project" value="InterPro"/>
</dbReference>
<dbReference type="SMART" id="SM01210">
    <property type="entry name" value="GARS_C"/>
    <property type="match status" value="1"/>
</dbReference>
<evidence type="ECO:0000256" key="11">
    <source>
        <dbReference type="ARBA" id="ARBA00038345"/>
    </source>
</evidence>
<feature type="domain" description="ATP-grasp" evidence="16">
    <location>
        <begin position="107"/>
        <end position="313"/>
    </location>
</feature>
<evidence type="ECO:0000256" key="10">
    <source>
        <dbReference type="ARBA" id="ARBA00023211"/>
    </source>
</evidence>
<dbReference type="OrthoDB" id="9807240at2"/>
<dbReference type="FunFam" id="3.90.600.10:FF:000001">
    <property type="entry name" value="Trifunctional purine biosynthetic protein adenosine-3"/>
    <property type="match status" value="1"/>
</dbReference>
<comment type="caution">
    <text evidence="17">The sequence shown here is derived from an EMBL/GenBank/DDBJ whole genome shotgun (WGS) entry which is preliminary data.</text>
</comment>
<dbReference type="Pfam" id="PF02843">
    <property type="entry name" value="GARS_C"/>
    <property type="match status" value="1"/>
</dbReference>
<name>A0A2T4Z6G2_9BACL</name>
<dbReference type="Gene3D" id="3.30.1490.20">
    <property type="entry name" value="ATP-grasp fold, A domain"/>
    <property type="match status" value="1"/>
</dbReference>
<dbReference type="PANTHER" id="PTHR43472:SF1">
    <property type="entry name" value="PHOSPHORIBOSYLAMINE--GLYCINE LIGASE, CHLOROPLASTIC"/>
    <property type="match status" value="1"/>
</dbReference>
<dbReference type="FunFam" id="3.30.470.20:FF:000018">
    <property type="entry name" value="Trifunctional purine biosynthetic protein adenosine-3"/>
    <property type="match status" value="1"/>
</dbReference>
<dbReference type="InterPro" id="IPR020559">
    <property type="entry name" value="PRibGlycinamide_synth_CS"/>
</dbReference>
<evidence type="ECO:0000256" key="14">
    <source>
        <dbReference type="HAMAP-Rule" id="MF_00138"/>
    </source>
</evidence>
<evidence type="ECO:0000256" key="13">
    <source>
        <dbReference type="ARBA" id="ARBA00042864"/>
    </source>
</evidence>
<dbReference type="PANTHER" id="PTHR43472">
    <property type="entry name" value="PHOSPHORIBOSYLAMINE--GLYCINE LIGASE"/>
    <property type="match status" value="1"/>
</dbReference>
<dbReference type="PROSITE" id="PS00184">
    <property type="entry name" value="GARS"/>
    <property type="match status" value="1"/>
</dbReference>
<keyword evidence="18" id="KW-1185">Reference proteome</keyword>
<dbReference type="EMBL" id="PZZP01000001">
    <property type="protein sequence ID" value="PTM57471.1"/>
    <property type="molecule type" value="Genomic_DNA"/>
</dbReference>
<dbReference type="EC" id="6.3.4.13" evidence="4 14"/>
<keyword evidence="6" id="KW-0479">Metal-binding</keyword>
<dbReference type="InterPro" id="IPR011761">
    <property type="entry name" value="ATP-grasp"/>
</dbReference>
<evidence type="ECO:0000313" key="17">
    <source>
        <dbReference type="EMBL" id="PTM57471.1"/>
    </source>
</evidence>
<dbReference type="AlphaFoldDB" id="A0A2T4Z6G2"/>
<evidence type="ECO:0000256" key="3">
    <source>
        <dbReference type="ARBA" id="ARBA00005174"/>
    </source>
</evidence>
<dbReference type="GO" id="GO:0046872">
    <property type="term" value="F:metal ion binding"/>
    <property type="evidence" value="ECO:0007669"/>
    <property type="project" value="UniProtKB-KW"/>
</dbReference>
<dbReference type="Pfam" id="PF02844">
    <property type="entry name" value="GARS_N"/>
    <property type="match status" value="1"/>
</dbReference>
<sequence>MRVLVVGSGGREHTLVWKLKQSPQVKQLFCAPGNAGIETLATSVPISATDVEGLVRFVAEREIDLTVIGPEASLLAGVVDALEVNGHLVFGPNREAAQVEGSKRFAKELMEAYGIPTGRYRSFTDPDAALTYIREQGAPIVVKADGLAAGKGVVVAQTLQEAEAAVHHIMEERAFGDAGTSIVVEEFLTGQEMSLMAFVDGETVIPMVPAQDHKPVFNDDQGPNTGGMGAYSPVPQIADRIVQQAVTQILEPMAKGMVQAGLTYRGVLYAGLMITPEGPKVIEFNARFGDPETQVVLPRMESDLAEVLLAVAQGRLQQIEVSWKKEAACCIVMASGGYPGSYEKGKPIQGLFTEANNAAIFHAGTAHTEDGIVTAGGRVLGVTAWGSDLSQARNQAYAQVKTIQFEGAHYRTDIGSRALEK</sequence>
<evidence type="ECO:0000313" key="18">
    <source>
        <dbReference type="Proteomes" id="UP000241639"/>
    </source>
</evidence>
<dbReference type="InterPro" id="IPR011054">
    <property type="entry name" value="Rudment_hybrid_motif"/>
</dbReference>
<evidence type="ECO:0000256" key="12">
    <source>
        <dbReference type="ARBA" id="ARBA00042242"/>
    </source>
</evidence>
<comment type="cofactor">
    <cofactor evidence="2">
        <name>Mg(2+)</name>
        <dbReference type="ChEBI" id="CHEBI:18420"/>
    </cofactor>
</comment>
<evidence type="ECO:0000256" key="7">
    <source>
        <dbReference type="ARBA" id="ARBA00022741"/>
    </source>
</evidence>
<dbReference type="Gene3D" id="3.30.470.20">
    <property type="entry name" value="ATP-grasp fold, B domain"/>
    <property type="match status" value="1"/>
</dbReference>